<dbReference type="PROSITE" id="PS00600">
    <property type="entry name" value="AA_TRANSFER_CLASS_3"/>
    <property type="match status" value="1"/>
</dbReference>
<keyword evidence="4" id="KW-0032">Aminotransferase</keyword>
<protein>
    <submittedName>
        <fullName evidence="4">Aminotransferase class III-fold pyridoxal phosphate-dependent enzyme</fullName>
    </submittedName>
</protein>
<keyword evidence="4" id="KW-0808">Transferase</keyword>
<evidence type="ECO:0000256" key="1">
    <source>
        <dbReference type="ARBA" id="ARBA00001933"/>
    </source>
</evidence>
<comment type="cofactor">
    <cofactor evidence="1">
        <name>pyridoxal 5'-phosphate</name>
        <dbReference type="ChEBI" id="CHEBI:597326"/>
    </cofactor>
</comment>
<dbReference type="Gene3D" id="3.40.640.10">
    <property type="entry name" value="Type I PLP-dependent aspartate aminotransferase-like (Major domain)"/>
    <property type="match status" value="1"/>
</dbReference>
<keyword evidence="5" id="KW-1185">Reference proteome</keyword>
<dbReference type="Proteomes" id="UP001228044">
    <property type="component" value="Unassembled WGS sequence"/>
</dbReference>
<evidence type="ECO:0000313" key="5">
    <source>
        <dbReference type="Proteomes" id="UP001228044"/>
    </source>
</evidence>
<dbReference type="SUPFAM" id="SSF53383">
    <property type="entry name" value="PLP-dependent transferases"/>
    <property type="match status" value="1"/>
</dbReference>
<dbReference type="PANTHER" id="PTHR43713">
    <property type="entry name" value="GLUTAMATE-1-SEMIALDEHYDE 2,1-AMINOMUTASE"/>
    <property type="match status" value="1"/>
</dbReference>
<name>A0ABT8DYA0_9BURK</name>
<proteinExistence type="inferred from homology"/>
<keyword evidence="2 3" id="KW-0663">Pyridoxal phosphate</keyword>
<evidence type="ECO:0000313" key="4">
    <source>
        <dbReference type="EMBL" id="MDN3922367.1"/>
    </source>
</evidence>
<dbReference type="RefSeq" id="WP_290360670.1">
    <property type="nucleotide sequence ID" value="NZ_JAUHHC010000005.1"/>
</dbReference>
<dbReference type="InterPro" id="IPR015421">
    <property type="entry name" value="PyrdxlP-dep_Trfase_major"/>
</dbReference>
<dbReference type="EMBL" id="JAUHHC010000005">
    <property type="protein sequence ID" value="MDN3922367.1"/>
    <property type="molecule type" value="Genomic_DNA"/>
</dbReference>
<comment type="caution">
    <text evidence="4">The sequence shown here is derived from an EMBL/GenBank/DDBJ whole genome shotgun (WGS) entry which is preliminary data.</text>
</comment>
<dbReference type="Pfam" id="PF00202">
    <property type="entry name" value="Aminotran_3"/>
    <property type="match status" value="1"/>
</dbReference>
<dbReference type="GO" id="GO:0008483">
    <property type="term" value="F:transaminase activity"/>
    <property type="evidence" value="ECO:0007669"/>
    <property type="project" value="UniProtKB-KW"/>
</dbReference>
<evidence type="ECO:0000256" key="3">
    <source>
        <dbReference type="RuleBase" id="RU003560"/>
    </source>
</evidence>
<dbReference type="InterPro" id="IPR015424">
    <property type="entry name" value="PyrdxlP-dep_Trfase"/>
</dbReference>
<evidence type="ECO:0000256" key="2">
    <source>
        <dbReference type="ARBA" id="ARBA00022898"/>
    </source>
</evidence>
<dbReference type="InterPro" id="IPR015422">
    <property type="entry name" value="PyrdxlP-dep_Trfase_small"/>
</dbReference>
<dbReference type="Gene3D" id="3.90.1150.10">
    <property type="entry name" value="Aspartate Aminotransferase, domain 1"/>
    <property type="match status" value="1"/>
</dbReference>
<organism evidence="4 5">
    <name type="scientific">Roseateles violae</name>
    <dbReference type="NCBI Taxonomy" id="3058042"/>
    <lineage>
        <taxon>Bacteria</taxon>
        <taxon>Pseudomonadati</taxon>
        <taxon>Pseudomonadota</taxon>
        <taxon>Betaproteobacteria</taxon>
        <taxon>Burkholderiales</taxon>
        <taxon>Sphaerotilaceae</taxon>
        <taxon>Roseateles</taxon>
    </lineage>
</organism>
<dbReference type="InterPro" id="IPR005814">
    <property type="entry name" value="Aminotrans_3"/>
</dbReference>
<sequence length="492" mass="53346">MTTLAPAPDKTEAATAAYGISAWPDTDAIYARLQALLKQPPRPIRRERMNEVLNYFETKCRRSKALAQRAAGVIPGGVQHNLAFNYPFSLAMERAEGAHLWDIDGNRYIDFLQAGGPTLLGSNYAPLRQKVQALIEHCGPVTGMAHEYEIKLAELIRQHMPACEMFRMLGSGTEGVMGAIRLARAYTDKQWIIKIGGAYHGWSDQMVYGMRLPGTGRREAIGIPGGSTAHTQECFPNDLEALRRKLWLNRLRGGTAAVIVEPLGPESGTRPVHKDYNAGVRRLCDEFGALLIFDEVVSGFRIGMGGAQGYFGVRPDLTVFGKCLTGGYLMAGGIGGRREVMLLLAGGIGNTSKRAFVGGTLSANPLSCVAGYHAIEAMAQTGAPLLAGRAGDRLCKGLNAIIERLDLPYVAYNTGSVVHLQTSAVLLMSMRKPIKLMKEVNARKHMMEEMGAAYMAHGIVTLAGSRLYTSMADTDAVIDEALNRFESVLGMV</sequence>
<reference evidence="4 5" key="1">
    <citation type="submission" date="2023-06" db="EMBL/GenBank/DDBJ databases">
        <title>Pelomonas sp. PFR6 16S ribosomal RNA gene Genome sequencing and assembly.</title>
        <authorList>
            <person name="Woo H."/>
        </authorList>
    </citation>
    <scope>NUCLEOTIDE SEQUENCE [LARGE SCALE GENOMIC DNA]</scope>
    <source>
        <strain evidence="4 5">PFR6</strain>
    </source>
</reference>
<comment type="similarity">
    <text evidence="3">Belongs to the class-III pyridoxal-phosphate-dependent aminotransferase family.</text>
</comment>
<dbReference type="PANTHER" id="PTHR43713:SF3">
    <property type="entry name" value="GLUTAMATE-1-SEMIALDEHYDE 2,1-AMINOMUTASE 1, CHLOROPLASTIC-RELATED"/>
    <property type="match status" value="1"/>
</dbReference>
<gene>
    <name evidence="4" type="ORF">QWJ38_18910</name>
</gene>
<dbReference type="InterPro" id="IPR049704">
    <property type="entry name" value="Aminotrans_3_PPA_site"/>
</dbReference>
<accession>A0ABT8DYA0</accession>